<evidence type="ECO:0008006" key="4">
    <source>
        <dbReference type="Google" id="ProtNLM"/>
    </source>
</evidence>
<dbReference type="Proteomes" id="UP000249260">
    <property type="component" value="Unassembled WGS sequence"/>
</dbReference>
<accession>A0A328U699</accession>
<evidence type="ECO:0000313" key="2">
    <source>
        <dbReference type="EMBL" id="RAP75496.1"/>
    </source>
</evidence>
<dbReference type="Pfam" id="PF14007">
    <property type="entry name" value="YtpI"/>
    <property type="match status" value="1"/>
</dbReference>
<feature type="transmembrane region" description="Helical" evidence="1">
    <location>
        <begin position="45"/>
        <end position="63"/>
    </location>
</feature>
<evidence type="ECO:0000313" key="3">
    <source>
        <dbReference type="Proteomes" id="UP000249260"/>
    </source>
</evidence>
<protein>
    <recommendedName>
        <fullName evidence="4">YtpI-like protein</fullName>
    </recommendedName>
</protein>
<organism evidence="2 3">
    <name type="scientific">Paenibacillus montanisoli</name>
    <dbReference type="NCBI Taxonomy" id="2081970"/>
    <lineage>
        <taxon>Bacteria</taxon>
        <taxon>Bacillati</taxon>
        <taxon>Bacillota</taxon>
        <taxon>Bacilli</taxon>
        <taxon>Bacillales</taxon>
        <taxon>Paenibacillaceae</taxon>
        <taxon>Paenibacillus</taxon>
    </lineage>
</organism>
<dbReference type="OrthoDB" id="2990512at2"/>
<keyword evidence="1" id="KW-1133">Transmembrane helix</keyword>
<dbReference type="RefSeq" id="WP_112883844.1">
    <property type="nucleotide sequence ID" value="NZ_QLUW01000003.1"/>
</dbReference>
<dbReference type="EMBL" id="QLUW01000003">
    <property type="protein sequence ID" value="RAP75496.1"/>
    <property type="molecule type" value="Genomic_DNA"/>
</dbReference>
<keyword evidence="1" id="KW-0812">Transmembrane</keyword>
<name>A0A328U699_9BACL</name>
<feature type="transmembrane region" description="Helical" evidence="1">
    <location>
        <begin position="69"/>
        <end position="87"/>
    </location>
</feature>
<dbReference type="AlphaFoldDB" id="A0A328U699"/>
<gene>
    <name evidence="2" type="ORF">DL346_19345</name>
</gene>
<feature type="transmembrane region" description="Helical" evidence="1">
    <location>
        <begin position="6"/>
        <end position="25"/>
    </location>
</feature>
<sequence length="98" mass="10851">METALHWAIVIIVCGSSLLSVYFSYKARRSSDARLRGMNAARMNMSMGVMLIFIALFMMLAYSGSTIKVIIGALFIVLGVFNLFAGLRNNSIYRSMKG</sequence>
<dbReference type="InterPro" id="IPR025618">
    <property type="entry name" value="YtpI"/>
</dbReference>
<reference evidence="2 3" key="1">
    <citation type="submission" date="2018-06" db="EMBL/GenBank/DDBJ databases">
        <title>Paenibacillus montanisoli sp. nov., isolated from mountain area soil.</title>
        <authorList>
            <person name="Wu M."/>
        </authorList>
    </citation>
    <scope>NUCLEOTIDE SEQUENCE [LARGE SCALE GENOMIC DNA]</scope>
    <source>
        <strain evidence="2 3">RA17</strain>
    </source>
</reference>
<keyword evidence="3" id="KW-1185">Reference proteome</keyword>
<keyword evidence="1" id="KW-0472">Membrane</keyword>
<comment type="caution">
    <text evidence="2">The sequence shown here is derived from an EMBL/GenBank/DDBJ whole genome shotgun (WGS) entry which is preliminary data.</text>
</comment>
<evidence type="ECO:0000256" key="1">
    <source>
        <dbReference type="SAM" id="Phobius"/>
    </source>
</evidence>
<proteinExistence type="predicted"/>